<dbReference type="Proteomes" id="UP001140502">
    <property type="component" value="Unassembled WGS sequence"/>
</dbReference>
<proteinExistence type="predicted"/>
<sequence>MASFNKLPAFNKLSTFNKLPTLNKLPTMTPLPDEIWHAIFSHFYCTIPNGHWSLIREDFDRRALRFLLDLSRVCRQFYSVVQRQLYCIIISGIRRDEHQRQVHLARSLVAHPELGLNVRWLTIDDIMWPSDVHFSNQLEERIRSLNMPQTFQRLWNNAVPSTDISTTPRDRNNLTTFILALTPSVRLVDISYSFPSKALSWLLGGSLGKRRGLPYPDSGEFFDDEYEQAAPFGNVAESYANHLPNLVELHLRNPSYNSPMVASPPIADFRRALIHPNLRTLRVQGFHWLSLERETRVWASFPIRIQCLELADAIIDAATIRHVLTICKDLRSLYITLGNARKLGVGFNWEFDLTSIGNTLRERGRNLVEFGLQTDGFEVRGTCHGRIGSLQDMPGLKHLYITKDNFVGVHGGEDMLMLHESLPFSLETLCLYPEYRLSPEADYPDVFQETNDEICGVQVGSDFPDLREITIYRFCAEEKAKGGEFGCPVEGWKLVETETIVGSVEEPAEGSAEGSSIKRMVRLNSYLTRKPIHGARSV</sequence>
<comment type="caution">
    <text evidence="1">The sequence shown here is derived from an EMBL/GenBank/DDBJ whole genome shotgun (WGS) entry which is preliminary data.</text>
</comment>
<dbReference type="SUPFAM" id="SSF52047">
    <property type="entry name" value="RNI-like"/>
    <property type="match status" value="1"/>
</dbReference>
<evidence type="ECO:0000313" key="1">
    <source>
        <dbReference type="EMBL" id="KAJ4316469.1"/>
    </source>
</evidence>
<name>A0A9W9BMW0_9HYPO</name>
<evidence type="ECO:0008006" key="3">
    <source>
        <dbReference type="Google" id="ProtNLM"/>
    </source>
</evidence>
<evidence type="ECO:0000313" key="2">
    <source>
        <dbReference type="Proteomes" id="UP001140502"/>
    </source>
</evidence>
<protein>
    <recommendedName>
        <fullName evidence="3">F-box domain-containing protein</fullName>
    </recommendedName>
</protein>
<accession>A0A9W9BMW0</accession>
<dbReference type="AlphaFoldDB" id="A0A9W9BMW0"/>
<gene>
    <name evidence="1" type="ORF">N0V84_007825</name>
</gene>
<reference evidence="1" key="1">
    <citation type="submission" date="2022-10" db="EMBL/GenBank/DDBJ databases">
        <title>Tapping the CABI collections for fungal endophytes: first genome assemblies for Collariella, Neodidymelliopsis, Ascochyta clinopodiicola, Didymella pomorum, Didymosphaeria variabile, Neocosmospora piperis and Neocucurbitaria cava.</title>
        <authorList>
            <person name="Hill R."/>
        </authorList>
    </citation>
    <scope>NUCLEOTIDE SEQUENCE</scope>
    <source>
        <strain evidence="1">IMI 366586</strain>
    </source>
</reference>
<dbReference type="Gene3D" id="1.20.1280.50">
    <property type="match status" value="1"/>
</dbReference>
<dbReference type="EMBL" id="JAPEUR010000180">
    <property type="protein sequence ID" value="KAJ4316469.1"/>
    <property type="molecule type" value="Genomic_DNA"/>
</dbReference>
<keyword evidence="2" id="KW-1185">Reference proteome</keyword>
<dbReference type="OrthoDB" id="2520703at2759"/>
<organism evidence="1 2">
    <name type="scientific">Fusarium piperis</name>
    <dbReference type="NCBI Taxonomy" id="1435070"/>
    <lineage>
        <taxon>Eukaryota</taxon>
        <taxon>Fungi</taxon>
        <taxon>Dikarya</taxon>
        <taxon>Ascomycota</taxon>
        <taxon>Pezizomycotina</taxon>
        <taxon>Sordariomycetes</taxon>
        <taxon>Hypocreomycetidae</taxon>
        <taxon>Hypocreales</taxon>
        <taxon>Nectriaceae</taxon>
        <taxon>Fusarium</taxon>
        <taxon>Fusarium solani species complex</taxon>
    </lineage>
</organism>